<dbReference type="GO" id="GO:0006352">
    <property type="term" value="P:DNA-templated transcription initiation"/>
    <property type="evidence" value="ECO:0007669"/>
    <property type="project" value="InterPro"/>
</dbReference>
<name>A0A918RS58_9GAMM</name>
<dbReference type="SUPFAM" id="SSF88946">
    <property type="entry name" value="Sigma2 domain of RNA polymerase sigma factors"/>
    <property type="match status" value="1"/>
</dbReference>
<keyword evidence="1" id="KW-0805">Transcription regulation</keyword>
<keyword evidence="3" id="KW-0804">Transcription</keyword>
<protein>
    <recommendedName>
        <fullName evidence="4">RNA polymerase sigma-70 region 2 domain-containing protein</fullName>
    </recommendedName>
</protein>
<dbReference type="PANTHER" id="PTHR43133">
    <property type="entry name" value="RNA POLYMERASE ECF-TYPE SIGMA FACTO"/>
    <property type="match status" value="1"/>
</dbReference>
<evidence type="ECO:0000256" key="2">
    <source>
        <dbReference type="ARBA" id="ARBA00023082"/>
    </source>
</evidence>
<gene>
    <name evidence="5" type="ORF">GCM10008090_17370</name>
</gene>
<evidence type="ECO:0000313" key="6">
    <source>
        <dbReference type="Proteomes" id="UP000614811"/>
    </source>
</evidence>
<dbReference type="NCBIfam" id="TIGR02937">
    <property type="entry name" value="sigma70-ECF"/>
    <property type="match status" value="1"/>
</dbReference>
<proteinExistence type="predicted"/>
<evidence type="ECO:0000313" key="5">
    <source>
        <dbReference type="EMBL" id="GHA08069.1"/>
    </source>
</evidence>
<dbReference type="InterPro" id="IPR039425">
    <property type="entry name" value="RNA_pol_sigma-70-like"/>
</dbReference>
<dbReference type="InterPro" id="IPR007627">
    <property type="entry name" value="RNA_pol_sigma70_r2"/>
</dbReference>
<feature type="domain" description="RNA polymerase sigma-70 region 2" evidence="4">
    <location>
        <begin position="31"/>
        <end position="100"/>
    </location>
</feature>
<evidence type="ECO:0000256" key="3">
    <source>
        <dbReference type="ARBA" id="ARBA00023163"/>
    </source>
</evidence>
<dbReference type="GO" id="GO:0016987">
    <property type="term" value="F:sigma factor activity"/>
    <property type="evidence" value="ECO:0007669"/>
    <property type="project" value="UniProtKB-KW"/>
</dbReference>
<dbReference type="Pfam" id="PF04542">
    <property type="entry name" value="Sigma70_r2"/>
    <property type="match status" value="1"/>
</dbReference>
<sequence>MDVKKTPSEAEVSRDLVARILSGDQRAEHEMVERYQRGLSVMLFNRSRDRDLANDIAQDTWLLVLQKIRSNDLRDQSKLAAFIIQIAKNQLIMRQRGQNRYQHVSEDEAGEIADTGLTPETAVANHQLGQCVAALMQELTVDRDRELLRRFYLLGDDKHTLCDELELSPAHFDRVLYRARERFKTLWQESNAKM</sequence>
<dbReference type="InterPro" id="IPR013325">
    <property type="entry name" value="RNA_pol_sigma_r2"/>
</dbReference>
<accession>A0A918RS58</accession>
<reference evidence="5" key="2">
    <citation type="submission" date="2020-09" db="EMBL/GenBank/DDBJ databases">
        <authorList>
            <person name="Sun Q."/>
            <person name="Kim S."/>
        </authorList>
    </citation>
    <scope>NUCLEOTIDE SEQUENCE</scope>
    <source>
        <strain evidence="5">KCTC 12711</strain>
    </source>
</reference>
<dbReference type="Proteomes" id="UP000614811">
    <property type="component" value="Unassembled WGS sequence"/>
</dbReference>
<keyword evidence="2" id="KW-0731">Sigma factor</keyword>
<keyword evidence="6" id="KW-1185">Reference proteome</keyword>
<organism evidence="5 6">
    <name type="scientific">Arenicella chitinivorans</name>
    <dbReference type="NCBI Taxonomy" id="1329800"/>
    <lineage>
        <taxon>Bacteria</taxon>
        <taxon>Pseudomonadati</taxon>
        <taxon>Pseudomonadota</taxon>
        <taxon>Gammaproteobacteria</taxon>
        <taxon>Arenicellales</taxon>
        <taxon>Arenicellaceae</taxon>
        <taxon>Arenicella</taxon>
    </lineage>
</organism>
<dbReference type="AlphaFoldDB" id="A0A918RS58"/>
<dbReference type="InterPro" id="IPR014284">
    <property type="entry name" value="RNA_pol_sigma-70_dom"/>
</dbReference>
<comment type="caution">
    <text evidence="5">The sequence shown here is derived from an EMBL/GenBank/DDBJ whole genome shotgun (WGS) entry which is preliminary data.</text>
</comment>
<dbReference type="RefSeq" id="WP_189399880.1">
    <property type="nucleotide sequence ID" value="NZ_BMXA01000002.1"/>
</dbReference>
<dbReference type="Gene3D" id="1.10.1740.10">
    <property type="match status" value="1"/>
</dbReference>
<reference evidence="5" key="1">
    <citation type="journal article" date="2014" name="Int. J. Syst. Evol. Microbiol.">
        <title>Complete genome sequence of Corynebacterium casei LMG S-19264T (=DSM 44701T), isolated from a smear-ripened cheese.</title>
        <authorList>
            <consortium name="US DOE Joint Genome Institute (JGI-PGF)"/>
            <person name="Walter F."/>
            <person name="Albersmeier A."/>
            <person name="Kalinowski J."/>
            <person name="Ruckert C."/>
        </authorList>
    </citation>
    <scope>NUCLEOTIDE SEQUENCE</scope>
    <source>
        <strain evidence="5">KCTC 12711</strain>
    </source>
</reference>
<evidence type="ECO:0000256" key="1">
    <source>
        <dbReference type="ARBA" id="ARBA00023015"/>
    </source>
</evidence>
<dbReference type="PANTHER" id="PTHR43133:SF51">
    <property type="entry name" value="RNA POLYMERASE SIGMA FACTOR"/>
    <property type="match status" value="1"/>
</dbReference>
<dbReference type="EMBL" id="BMXA01000002">
    <property type="protein sequence ID" value="GHA08069.1"/>
    <property type="molecule type" value="Genomic_DNA"/>
</dbReference>
<evidence type="ECO:0000259" key="4">
    <source>
        <dbReference type="Pfam" id="PF04542"/>
    </source>
</evidence>